<organism evidence="1 2">
    <name type="scientific">Pseudoalteromonas caenipelagi</name>
    <dbReference type="NCBI Taxonomy" id="2726988"/>
    <lineage>
        <taxon>Bacteria</taxon>
        <taxon>Pseudomonadati</taxon>
        <taxon>Pseudomonadota</taxon>
        <taxon>Gammaproteobacteria</taxon>
        <taxon>Alteromonadales</taxon>
        <taxon>Pseudoalteromonadaceae</taxon>
        <taxon>Pseudoalteromonas</taxon>
    </lineage>
</organism>
<dbReference type="Proteomes" id="UP000586305">
    <property type="component" value="Unassembled WGS sequence"/>
</dbReference>
<keyword evidence="2" id="KW-1185">Reference proteome</keyword>
<dbReference type="AlphaFoldDB" id="A0A849VHN9"/>
<evidence type="ECO:0000313" key="1">
    <source>
        <dbReference type="EMBL" id="NOU52912.1"/>
    </source>
</evidence>
<proteinExistence type="predicted"/>
<dbReference type="RefSeq" id="WP_171627964.1">
    <property type="nucleotide sequence ID" value="NZ_JABBPG010000013.1"/>
</dbReference>
<dbReference type="NCBIfam" id="TIGR02444">
    <property type="entry name" value="TIGR02444 family protein"/>
    <property type="match status" value="1"/>
</dbReference>
<reference evidence="1 2" key="1">
    <citation type="submission" date="2020-04" db="EMBL/GenBank/DDBJ databases">
        <title>Pseudoalteromonas caenipelagi sp. nov., isolated from a tidal flat.</title>
        <authorList>
            <person name="Park S."/>
            <person name="Yoon J.-H."/>
        </authorList>
    </citation>
    <scope>NUCLEOTIDE SEQUENCE [LARGE SCALE GENOMIC DNA]</scope>
    <source>
        <strain evidence="1 2">JBTF-M23</strain>
    </source>
</reference>
<protein>
    <submittedName>
        <fullName evidence="1">TIGR02444 family protein</fullName>
    </submittedName>
</protein>
<dbReference type="Pfam" id="PF09523">
    <property type="entry name" value="DUF2390"/>
    <property type="match status" value="1"/>
</dbReference>
<evidence type="ECO:0000313" key="2">
    <source>
        <dbReference type="Proteomes" id="UP000586305"/>
    </source>
</evidence>
<gene>
    <name evidence="1" type="ORF">HG263_20640</name>
</gene>
<dbReference type="InterPro" id="IPR012659">
    <property type="entry name" value="CHP02444"/>
</dbReference>
<comment type="caution">
    <text evidence="1">The sequence shown here is derived from an EMBL/GenBank/DDBJ whole genome shotgun (WGS) entry which is preliminary data.</text>
</comment>
<name>A0A849VHN9_9GAMM</name>
<dbReference type="EMBL" id="JABBPG010000013">
    <property type="protein sequence ID" value="NOU52912.1"/>
    <property type="molecule type" value="Genomic_DNA"/>
</dbReference>
<sequence length="154" mass="17759">MSTLDEHAFWQFACTVYQQGSAQHTLLSLQDKHQKNINLCLLLLYLETLNLQLTEQLVTQLESICKNLDTQLLGPHRTIRQTLKQQFIDHQSYSKIRQQLLNSELQLERLQQSALISSLNQSHLTSATPSNNLALYLNENQLKRLKMSLIADKS</sequence>
<accession>A0A849VHN9</accession>